<dbReference type="Proteomes" id="UP000003052">
    <property type="component" value="Unassembled WGS sequence"/>
</dbReference>
<keyword evidence="1" id="KW-0732">Signal</keyword>
<evidence type="ECO:0000313" key="3">
    <source>
        <dbReference type="Proteomes" id="UP000003052"/>
    </source>
</evidence>
<protein>
    <recommendedName>
        <fullName evidence="4">Lipoprotein</fullName>
    </recommendedName>
</protein>
<evidence type="ECO:0008006" key="4">
    <source>
        <dbReference type="Google" id="ProtNLM"/>
    </source>
</evidence>
<dbReference type="eggNOG" id="ENOG5033DP5">
    <property type="taxonomic scope" value="Bacteria"/>
</dbReference>
<dbReference type="AlphaFoldDB" id="E7RFV0"/>
<dbReference type="PROSITE" id="PS51257">
    <property type="entry name" value="PROKAR_LIPOPROTEIN"/>
    <property type="match status" value="1"/>
</dbReference>
<proteinExistence type="predicted"/>
<evidence type="ECO:0000313" key="2">
    <source>
        <dbReference type="EMBL" id="EGA90220.1"/>
    </source>
</evidence>
<reference evidence="2 3" key="1">
    <citation type="journal article" date="2011" name="J. Bacteriol.">
        <title>The Draft Genome of Planococcus donghaensis MPA1U2 Reveals Nonsporulation Pathways Controlled by a Conserved Spo0A Regulon.</title>
        <authorList>
            <person name="Pearson M.D."/>
            <person name="Noller H.F."/>
        </authorList>
    </citation>
    <scope>NUCLEOTIDE SEQUENCE [LARGE SCALE GENOMIC DNA]</scope>
    <source>
        <strain evidence="2 3">MPA1U2</strain>
    </source>
</reference>
<evidence type="ECO:0000256" key="1">
    <source>
        <dbReference type="SAM" id="SignalP"/>
    </source>
</evidence>
<name>E7RFV0_9BACL</name>
<comment type="caution">
    <text evidence="2">The sequence shown here is derived from an EMBL/GenBank/DDBJ whole genome shotgun (WGS) entry which is preliminary data.</text>
</comment>
<gene>
    <name evidence="2" type="ORF">GPDM_06740</name>
</gene>
<sequence>MKKISLLFILLLGLAGCSNGEIYEFSGTTDNWEVFYMVDVTNEDEQEATGTLKYVGNGPMPETVNYKIGTTLTKMGQTGTPLTDGKAKIASGCEGCGTFQKDDELEMEIMWDGQTEKLILTDIK</sequence>
<feature type="chain" id="PRO_5039460262" description="Lipoprotein" evidence="1">
    <location>
        <begin position="21"/>
        <end position="124"/>
    </location>
</feature>
<dbReference type="EMBL" id="AEPB01000022">
    <property type="protein sequence ID" value="EGA90220.1"/>
    <property type="molecule type" value="Genomic_DNA"/>
</dbReference>
<accession>E7RFV0</accession>
<organism evidence="2 3">
    <name type="scientific">Planococcus donghaensis MPA1U2</name>
    <dbReference type="NCBI Taxonomy" id="933115"/>
    <lineage>
        <taxon>Bacteria</taxon>
        <taxon>Bacillati</taxon>
        <taxon>Bacillota</taxon>
        <taxon>Bacilli</taxon>
        <taxon>Bacillales</taxon>
        <taxon>Caryophanaceae</taxon>
        <taxon>Planococcus</taxon>
    </lineage>
</organism>
<dbReference type="RefSeq" id="WP_008430082.1">
    <property type="nucleotide sequence ID" value="NZ_AEPB01000022.1"/>
</dbReference>
<feature type="signal peptide" evidence="1">
    <location>
        <begin position="1"/>
        <end position="20"/>
    </location>
</feature>